<organism evidence="2 3">
    <name type="scientific">Ancylomarina euxinus</name>
    <dbReference type="NCBI Taxonomy" id="2283627"/>
    <lineage>
        <taxon>Bacteria</taxon>
        <taxon>Pseudomonadati</taxon>
        <taxon>Bacteroidota</taxon>
        <taxon>Bacteroidia</taxon>
        <taxon>Marinilabiliales</taxon>
        <taxon>Marinifilaceae</taxon>
        <taxon>Ancylomarina</taxon>
    </lineage>
</organism>
<dbReference type="InterPro" id="IPR021615">
    <property type="entry name" value="Omp28"/>
</dbReference>
<feature type="domain" description="Thioredoxin" evidence="1">
    <location>
        <begin position="177"/>
        <end position="308"/>
    </location>
</feature>
<keyword evidence="3" id="KW-1185">Reference proteome</keyword>
<dbReference type="AlphaFoldDB" id="A0A425Y2A3"/>
<proteinExistence type="predicted"/>
<evidence type="ECO:0000313" key="3">
    <source>
        <dbReference type="Proteomes" id="UP000285794"/>
    </source>
</evidence>
<dbReference type="Proteomes" id="UP000285794">
    <property type="component" value="Unassembled WGS sequence"/>
</dbReference>
<gene>
    <name evidence="2" type="ORF">DWB61_07570</name>
</gene>
<dbReference type="Gene3D" id="3.40.30.10">
    <property type="entry name" value="Glutaredoxin"/>
    <property type="match status" value="1"/>
</dbReference>
<dbReference type="InterPro" id="IPR036249">
    <property type="entry name" value="Thioredoxin-like_sf"/>
</dbReference>
<dbReference type="EMBL" id="QQWG01000006">
    <property type="protein sequence ID" value="RRG22067.1"/>
    <property type="molecule type" value="Genomic_DNA"/>
</dbReference>
<dbReference type="SUPFAM" id="SSF52833">
    <property type="entry name" value="Thioredoxin-like"/>
    <property type="match status" value="1"/>
</dbReference>
<evidence type="ECO:0000313" key="2">
    <source>
        <dbReference type="EMBL" id="RRG22067.1"/>
    </source>
</evidence>
<dbReference type="Pfam" id="PF11551">
    <property type="entry name" value="Omp28"/>
    <property type="match status" value="1"/>
</dbReference>
<evidence type="ECO:0000259" key="1">
    <source>
        <dbReference type="PROSITE" id="PS51352"/>
    </source>
</evidence>
<reference evidence="2 3" key="1">
    <citation type="submission" date="2018-07" db="EMBL/GenBank/DDBJ databases">
        <title>Draft genome sequence of Ancylomarina sp. M1P.</title>
        <authorList>
            <person name="Yadav S."/>
            <person name="Villanueva L."/>
            <person name="Damste J.S.S."/>
        </authorList>
    </citation>
    <scope>NUCLEOTIDE SEQUENCE [LARGE SCALE GENOMIC DNA]</scope>
    <source>
        <strain evidence="2 3">M1P</strain>
    </source>
</reference>
<name>A0A425Y2A3_9BACT</name>
<sequence>MKKVGYFKTWMLYNKQVFTNKSSPMKKHLILILSSLFLLSINLVSCSKSESNDSRPIVDNGSISITANKTSILADGKDEITFTVKDNNSKDITTESKIYVNGEAISGNTYTSKTKGEFTVKAVNLNRETSIKILVRHYTAKLYISSNRTSSFSSGSEQFEFKALDTKLNNVTSDTKFYVDDQLIDGHTFSSSTNGKHKVRAEYSEIKSADLLVGVNMSPRNVLVEDYTATWCGYCPESMYHLEELKSKTSANMVISAIHGSDEFQYSKIESLFSTFNITGYPTKIANRNIAQAINENDLISLVDESCHIGIKSTIQLDGNNAKIDVTLESYQTFTDIKLVVALCDNNQLADQSNYYNDEASSAFYKAGEKMKDFQHNYILRKTLTDLYGDAIPNDKLIQGTSYKLSFTTDVSKYNKAHLSAIAFLFKNGEVINVLSVDNL</sequence>
<protein>
    <recommendedName>
        <fullName evidence="1">Thioredoxin domain-containing protein</fullName>
    </recommendedName>
</protein>
<accession>A0A425Y2A3</accession>
<comment type="caution">
    <text evidence="2">The sequence shown here is derived from an EMBL/GenBank/DDBJ whole genome shotgun (WGS) entry which is preliminary data.</text>
</comment>
<dbReference type="PROSITE" id="PS51352">
    <property type="entry name" value="THIOREDOXIN_2"/>
    <property type="match status" value="1"/>
</dbReference>
<dbReference type="Gene3D" id="2.60.40.10">
    <property type="entry name" value="Immunoglobulins"/>
    <property type="match status" value="2"/>
</dbReference>
<dbReference type="InterPro" id="IPR013783">
    <property type="entry name" value="Ig-like_fold"/>
</dbReference>
<dbReference type="InterPro" id="IPR013766">
    <property type="entry name" value="Thioredoxin_domain"/>
</dbReference>